<evidence type="ECO:0000256" key="5">
    <source>
        <dbReference type="ARBA" id="ARBA00022729"/>
    </source>
</evidence>
<dbReference type="Pfam" id="PF07715">
    <property type="entry name" value="Plug"/>
    <property type="match status" value="1"/>
</dbReference>
<dbReference type="SUPFAM" id="SSF56935">
    <property type="entry name" value="Porins"/>
    <property type="match status" value="1"/>
</dbReference>
<sequence>MNKLLLAVILALLSVAAGAQPCSLVLTGHVIDSDSKEKLTAATVVIRETGQQAFTDDNGDFVFTRLCAGNYMIEVRHVGCDTLHQPVRLTANAHIDLALPHMRHNLAGVVVAAQTTPAIAGFSQQLAGRSLEETRGLSLAQALSRINGVSMFSTGSTIAKPVIHGLHSNRILTINNGVRQEGQQWGNEHAPEIDTYLADKLTVIKGVDELKYGSDAIGGVILVDPRPLRRLPGWAGEWNTGYFSNYRGYVVSGIIEQQLENNPALAWRIQGTFKQNGNVATPGYRLNNTALKELNFSATAEWRKEHYHIQAYFSQFSTDLGLFTGSHTTSVTDLKTAIAQSKPNDVFLGEQTYAIQRPRQEVLHRLFKLSGAFTRNRHQFKATLAAQYNNRKEYDIVRDRQKTTPEVNLRILTLSEELAWEHPQTGNFKGTAGLSFMQQKNAYSGRYLIPNYFSYTTGAYWIEKWSRKKLGIEAGARFDYKNIDTKRIQYNQSEINHNFSFSTLAGSLNTHYAFTDNFKTNLNVSLSSRAPHVNELLVAGIHGGAGIYEIGDMNLKTEQSFNTSLGLSYTTPGKKFSTEVNIYYNHINNFIYTQPMANDSMVTITGTFPLFRYRQTNAILKGLDASVIWKLTKGFEWNSRLALLRARNTQISDWLILMPSDRWSNKLTYDFNNKGWSSNSYIAAEWATVYKPRVPGPESGMQDYKAPPDAYSLMNIWVGTTIQAKHWPLTIMVGVQNLFNKAYREYMNSFRYYANDMGRNISIHLKIPFQNFYN</sequence>
<dbReference type="EMBL" id="SDHZ01000004">
    <property type="protein sequence ID" value="RXK81328.1"/>
    <property type="molecule type" value="Genomic_DNA"/>
</dbReference>
<evidence type="ECO:0000256" key="10">
    <source>
        <dbReference type="PROSITE-ProRule" id="PRU01360"/>
    </source>
</evidence>
<evidence type="ECO:0000256" key="4">
    <source>
        <dbReference type="ARBA" id="ARBA00022692"/>
    </source>
</evidence>
<dbReference type="InterPro" id="IPR008969">
    <property type="entry name" value="CarboxyPept-like_regulatory"/>
</dbReference>
<comment type="caution">
    <text evidence="15">The sequence shown here is derived from an EMBL/GenBank/DDBJ whole genome shotgun (WGS) entry which is preliminary data.</text>
</comment>
<feature type="chain" id="PRO_5020236392" evidence="12">
    <location>
        <begin position="20"/>
        <end position="774"/>
    </location>
</feature>
<evidence type="ECO:0000259" key="13">
    <source>
        <dbReference type="Pfam" id="PF00593"/>
    </source>
</evidence>
<evidence type="ECO:0000313" key="15">
    <source>
        <dbReference type="EMBL" id="RXK81328.1"/>
    </source>
</evidence>
<proteinExistence type="inferred from homology"/>
<dbReference type="Proteomes" id="UP000290545">
    <property type="component" value="Unassembled WGS sequence"/>
</dbReference>
<dbReference type="PROSITE" id="PS52016">
    <property type="entry name" value="TONB_DEPENDENT_REC_3"/>
    <property type="match status" value="1"/>
</dbReference>
<protein>
    <submittedName>
        <fullName evidence="15">TonB-dependent receptor</fullName>
    </submittedName>
</protein>
<dbReference type="RefSeq" id="WP_129005582.1">
    <property type="nucleotide sequence ID" value="NZ_SDHZ01000004.1"/>
</dbReference>
<feature type="signal peptide" evidence="12">
    <location>
        <begin position="1"/>
        <end position="19"/>
    </location>
</feature>
<evidence type="ECO:0000259" key="14">
    <source>
        <dbReference type="Pfam" id="PF07715"/>
    </source>
</evidence>
<comment type="similarity">
    <text evidence="10 11">Belongs to the TonB-dependent receptor family.</text>
</comment>
<keyword evidence="9 10" id="KW-0998">Cell outer membrane</keyword>
<keyword evidence="4 10" id="KW-0812">Transmembrane</keyword>
<keyword evidence="2 10" id="KW-0813">Transport</keyword>
<evidence type="ECO:0000256" key="3">
    <source>
        <dbReference type="ARBA" id="ARBA00022452"/>
    </source>
</evidence>
<dbReference type="Gene3D" id="2.170.130.10">
    <property type="entry name" value="TonB-dependent receptor, plug domain"/>
    <property type="match status" value="1"/>
</dbReference>
<evidence type="ECO:0000256" key="7">
    <source>
        <dbReference type="ARBA" id="ARBA00023136"/>
    </source>
</evidence>
<evidence type="ECO:0000256" key="8">
    <source>
        <dbReference type="ARBA" id="ARBA00023170"/>
    </source>
</evidence>
<keyword evidence="8 15" id="KW-0675">Receptor</keyword>
<accession>A0A4V1M9J1</accession>
<keyword evidence="3 10" id="KW-1134">Transmembrane beta strand</keyword>
<dbReference type="PANTHER" id="PTHR30069">
    <property type="entry name" value="TONB-DEPENDENT OUTER MEMBRANE RECEPTOR"/>
    <property type="match status" value="1"/>
</dbReference>
<dbReference type="InterPro" id="IPR000531">
    <property type="entry name" value="Beta-barrel_TonB"/>
</dbReference>
<dbReference type="Pfam" id="PF13715">
    <property type="entry name" value="CarbopepD_reg_2"/>
    <property type="match status" value="1"/>
</dbReference>
<keyword evidence="7 10" id="KW-0472">Membrane</keyword>
<keyword evidence="5 12" id="KW-0732">Signal</keyword>
<reference evidence="15 16" key="1">
    <citation type="submission" date="2019-01" db="EMBL/GenBank/DDBJ databases">
        <title>Filimonas sp. strain TTM-71.</title>
        <authorList>
            <person name="Chen W.-M."/>
        </authorList>
    </citation>
    <scope>NUCLEOTIDE SEQUENCE [LARGE SCALE GENOMIC DNA]</scope>
    <source>
        <strain evidence="15 16">TTM-71</strain>
    </source>
</reference>
<dbReference type="GO" id="GO:0015344">
    <property type="term" value="F:siderophore uptake transmembrane transporter activity"/>
    <property type="evidence" value="ECO:0007669"/>
    <property type="project" value="TreeGrafter"/>
</dbReference>
<evidence type="ECO:0000256" key="11">
    <source>
        <dbReference type="RuleBase" id="RU003357"/>
    </source>
</evidence>
<dbReference type="InterPro" id="IPR039426">
    <property type="entry name" value="TonB-dep_rcpt-like"/>
</dbReference>
<keyword evidence="6 11" id="KW-0798">TonB box</keyword>
<feature type="domain" description="TonB-dependent receptor-like beta-barrel" evidence="13">
    <location>
        <begin position="325"/>
        <end position="738"/>
    </location>
</feature>
<dbReference type="GO" id="GO:0044718">
    <property type="term" value="P:siderophore transmembrane transport"/>
    <property type="evidence" value="ECO:0007669"/>
    <property type="project" value="TreeGrafter"/>
</dbReference>
<dbReference type="OrthoDB" id="9795928at2"/>
<evidence type="ECO:0000256" key="9">
    <source>
        <dbReference type="ARBA" id="ARBA00023237"/>
    </source>
</evidence>
<dbReference type="InterPro" id="IPR037066">
    <property type="entry name" value="Plug_dom_sf"/>
</dbReference>
<evidence type="ECO:0000256" key="1">
    <source>
        <dbReference type="ARBA" id="ARBA00004571"/>
    </source>
</evidence>
<keyword evidence="16" id="KW-1185">Reference proteome</keyword>
<organism evidence="15 16">
    <name type="scientific">Filimonas effusa</name>
    <dbReference type="NCBI Taxonomy" id="2508721"/>
    <lineage>
        <taxon>Bacteria</taxon>
        <taxon>Pseudomonadati</taxon>
        <taxon>Bacteroidota</taxon>
        <taxon>Chitinophagia</taxon>
        <taxon>Chitinophagales</taxon>
        <taxon>Chitinophagaceae</taxon>
        <taxon>Filimonas</taxon>
    </lineage>
</organism>
<name>A0A4V1M9J1_9BACT</name>
<dbReference type="GO" id="GO:0009279">
    <property type="term" value="C:cell outer membrane"/>
    <property type="evidence" value="ECO:0007669"/>
    <property type="project" value="UniProtKB-SubCell"/>
</dbReference>
<gene>
    <name evidence="15" type="ORF">ESB13_20545</name>
</gene>
<feature type="domain" description="TonB-dependent receptor plug" evidence="14">
    <location>
        <begin position="127"/>
        <end position="220"/>
    </location>
</feature>
<comment type="subcellular location">
    <subcellularLocation>
        <location evidence="1 10">Cell outer membrane</location>
        <topology evidence="1 10">Multi-pass membrane protein</topology>
    </subcellularLocation>
</comment>
<dbReference type="InterPro" id="IPR036942">
    <property type="entry name" value="Beta-barrel_TonB_sf"/>
</dbReference>
<dbReference type="AlphaFoldDB" id="A0A4V1M9J1"/>
<dbReference type="Pfam" id="PF00593">
    <property type="entry name" value="TonB_dep_Rec_b-barrel"/>
    <property type="match status" value="1"/>
</dbReference>
<dbReference type="InterPro" id="IPR012910">
    <property type="entry name" value="Plug_dom"/>
</dbReference>
<dbReference type="Gene3D" id="2.60.40.1120">
    <property type="entry name" value="Carboxypeptidase-like, regulatory domain"/>
    <property type="match status" value="1"/>
</dbReference>
<dbReference type="PANTHER" id="PTHR30069:SF29">
    <property type="entry name" value="HEMOGLOBIN AND HEMOGLOBIN-HAPTOGLOBIN-BINDING PROTEIN 1-RELATED"/>
    <property type="match status" value="1"/>
</dbReference>
<evidence type="ECO:0000256" key="2">
    <source>
        <dbReference type="ARBA" id="ARBA00022448"/>
    </source>
</evidence>
<evidence type="ECO:0000256" key="6">
    <source>
        <dbReference type="ARBA" id="ARBA00023077"/>
    </source>
</evidence>
<evidence type="ECO:0000313" key="16">
    <source>
        <dbReference type="Proteomes" id="UP000290545"/>
    </source>
</evidence>
<dbReference type="SUPFAM" id="SSF49464">
    <property type="entry name" value="Carboxypeptidase regulatory domain-like"/>
    <property type="match status" value="1"/>
</dbReference>
<evidence type="ECO:0000256" key="12">
    <source>
        <dbReference type="SAM" id="SignalP"/>
    </source>
</evidence>
<dbReference type="Gene3D" id="2.40.170.20">
    <property type="entry name" value="TonB-dependent receptor, beta-barrel domain"/>
    <property type="match status" value="1"/>
</dbReference>